<dbReference type="SUPFAM" id="SSF49899">
    <property type="entry name" value="Concanavalin A-like lectins/glucanases"/>
    <property type="match status" value="1"/>
</dbReference>
<sequence length="607" mass="62927">MTNLLKWTVFLWIVNTIPLSCGMAVNERIDHSCPPLKLEESRFASSMTETHEFTGFDLAEKFLLRKVVEDRAMFRLGSKPLIKPTELVFPNGLPSEFSIVATFRLRKTTKKDRWYLWQIFDQSGTSQVSIVVDGAKKVVEFSSLGLLKNSLHHTFKSRDLHALFDRQWHTLGVAVQTSIVSIFLDCKLIERRQLDERDSTDMRGRTLITTRVEDGRPVDIELQQILIFCDPQLAEMVNCCEAPGSTCSPKEVPAVTRPPTVTGYLPRMLSQPMLQSGDKCQCSAEKGDPGLPGLAGLPGQKGDKGDRGETGEDGYPGNPGMKGDKGSQGFPGLDGLPGSKGEVGSDGAKGSVGEKGEKGDFGERGNDGIPGINGLKGDPGAAGAPGLKGEKGDIGPPGPAASLTEMRGLKGDQGLPGPAGEKGETGVSGQPGTPGKEGKRGRRGKPGDPGKPGPPGPAGSGEGADTKGDKGDSGASGEPGVKGEKGDAGQPGEVGAGGIKGEKGEAGPRGPPGPVMTAHGLRHLAGPGEEGEKGQKGEKGDQGERGIQGPQGLKGSMGLPGPQGLLGPEGKEGPAGTVGLPGVPGEVGSPGEPGERGKEGPKGEKVV</sequence>
<evidence type="ECO:0000256" key="1">
    <source>
        <dbReference type="ARBA" id="ARBA00004498"/>
    </source>
</evidence>
<dbReference type="Gene3D" id="2.60.120.200">
    <property type="match status" value="1"/>
</dbReference>
<evidence type="ECO:0000256" key="5">
    <source>
        <dbReference type="ARBA" id="ARBA00022737"/>
    </source>
</evidence>
<comment type="subcellular location">
    <subcellularLocation>
        <location evidence="1">Secreted</location>
        <location evidence="1">Extracellular space</location>
        <location evidence="1">Extracellular matrix</location>
    </subcellularLocation>
</comment>
<evidence type="ECO:0000256" key="13">
    <source>
        <dbReference type="ARBA" id="ARBA00074547"/>
    </source>
</evidence>
<feature type="region of interest" description="Disordered" evidence="14">
    <location>
        <begin position="276"/>
        <end position="607"/>
    </location>
</feature>
<dbReference type="GO" id="GO:0005615">
    <property type="term" value="C:extracellular space"/>
    <property type="evidence" value="ECO:0007669"/>
    <property type="project" value="TreeGrafter"/>
</dbReference>
<dbReference type="GO" id="GO:0031012">
    <property type="term" value="C:extracellular matrix"/>
    <property type="evidence" value="ECO:0007669"/>
    <property type="project" value="TreeGrafter"/>
</dbReference>
<dbReference type="GO" id="GO:0007155">
    <property type="term" value="P:cell adhesion"/>
    <property type="evidence" value="ECO:0007669"/>
    <property type="project" value="UniProtKB-KW"/>
</dbReference>
<keyword evidence="18" id="KW-1185">Reference proteome</keyword>
<dbReference type="PANTHER" id="PTHR24023">
    <property type="entry name" value="COLLAGEN ALPHA"/>
    <property type="match status" value="1"/>
</dbReference>
<reference evidence="17" key="1">
    <citation type="submission" date="2020-10" db="EMBL/GenBank/DDBJ databases">
        <title>Chromosome-scale genome assembly of the Allis shad, Alosa alosa.</title>
        <authorList>
            <person name="Margot Z."/>
            <person name="Christophe K."/>
            <person name="Cabau C."/>
            <person name="Louis A."/>
            <person name="Berthelot C."/>
            <person name="Parey E."/>
            <person name="Roest Crollius H."/>
            <person name="Montfort J."/>
            <person name="Robinson-Rechavi M."/>
            <person name="Bucao C."/>
            <person name="Bouchez O."/>
            <person name="Gislard M."/>
            <person name="Lluch J."/>
            <person name="Milhes M."/>
            <person name="Lampietro C."/>
            <person name="Lopez Roques C."/>
            <person name="Donnadieu C."/>
            <person name="Braasch I."/>
            <person name="Desvignes T."/>
            <person name="Postlethwait J."/>
            <person name="Bobe J."/>
            <person name="Guiguen Y."/>
        </authorList>
    </citation>
    <scope>NUCLEOTIDE SEQUENCE</scope>
    <source>
        <strain evidence="17">M-15738</strain>
        <tissue evidence="17">Blood</tissue>
    </source>
</reference>
<comment type="subunit">
    <text evidence="12">Homotrimer. Interacts with FBN1, fibronectin and integrins ITGA1/ITGB1 and ITGA2/ITGB1. Integrin ITGA1/ITGB1 binds to a unique site within COL16A1 located close to its C-terminal end between collagenous domains COL1-COL3.</text>
</comment>
<evidence type="ECO:0000256" key="11">
    <source>
        <dbReference type="ARBA" id="ARBA00057339"/>
    </source>
</evidence>
<name>A0AAV6G0X9_9TELE</name>
<dbReference type="EMBL" id="JADWDJ010000018">
    <property type="protein sequence ID" value="KAG5266977.1"/>
    <property type="molecule type" value="Genomic_DNA"/>
</dbReference>
<dbReference type="PANTHER" id="PTHR24023:SF1082">
    <property type="entry name" value="COLLAGEN TRIPLE HELIX REPEAT"/>
    <property type="match status" value="1"/>
</dbReference>
<evidence type="ECO:0000256" key="4">
    <source>
        <dbReference type="ARBA" id="ARBA00022729"/>
    </source>
</evidence>
<dbReference type="GO" id="GO:0005581">
    <property type="term" value="C:collagen trimer"/>
    <property type="evidence" value="ECO:0007669"/>
    <property type="project" value="UniProtKB-KW"/>
</dbReference>
<feature type="domain" description="Thrombospondin-like N-terminal" evidence="16">
    <location>
        <begin position="49"/>
        <end position="231"/>
    </location>
</feature>
<evidence type="ECO:0000313" key="17">
    <source>
        <dbReference type="EMBL" id="KAG5266977.1"/>
    </source>
</evidence>
<dbReference type="FunFam" id="2.60.120.200:FF:000094">
    <property type="entry name" value="Collagen type XVI alpha 1 chain"/>
    <property type="match status" value="1"/>
</dbReference>
<comment type="caution">
    <text evidence="17">The sequence shown here is derived from an EMBL/GenBank/DDBJ whole genome shotgun (WGS) entry which is preliminary data.</text>
</comment>
<dbReference type="InterPro" id="IPR050149">
    <property type="entry name" value="Collagen_superfamily"/>
</dbReference>
<protein>
    <recommendedName>
        <fullName evidence="13">Collagen alpha-1(XVI) chain</fullName>
    </recommendedName>
</protein>
<feature type="compositionally biased region" description="Basic and acidic residues" evidence="14">
    <location>
        <begin position="352"/>
        <end position="366"/>
    </location>
</feature>
<evidence type="ECO:0000256" key="10">
    <source>
        <dbReference type="ARBA" id="ARBA00049648"/>
    </source>
</evidence>
<organism evidence="17 18">
    <name type="scientific">Alosa alosa</name>
    <name type="common">allis shad</name>
    <dbReference type="NCBI Taxonomy" id="278164"/>
    <lineage>
        <taxon>Eukaryota</taxon>
        <taxon>Metazoa</taxon>
        <taxon>Chordata</taxon>
        <taxon>Craniata</taxon>
        <taxon>Vertebrata</taxon>
        <taxon>Euteleostomi</taxon>
        <taxon>Actinopterygii</taxon>
        <taxon>Neopterygii</taxon>
        <taxon>Teleostei</taxon>
        <taxon>Clupei</taxon>
        <taxon>Clupeiformes</taxon>
        <taxon>Clupeoidei</taxon>
        <taxon>Clupeidae</taxon>
        <taxon>Alosa</taxon>
    </lineage>
</organism>
<keyword evidence="2" id="KW-0964">Secreted</keyword>
<evidence type="ECO:0000256" key="6">
    <source>
        <dbReference type="ARBA" id="ARBA00022889"/>
    </source>
</evidence>
<keyword evidence="3" id="KW-0272">Extracellular matrix</keyword>
<feature type="chain" id="PRO_5043596565" description="Collagen alpha-1(XVI) chain" evidence="15">
    <location>
        <begin position="23"/>
        <end position="607"/>
    </location>
</feature>
<evidence type="ECO:0000256" key="3">
    <source>
        <dbReference type="ARBA" id="ARBA00022530"/>
    </source>
</evidence>
<feature type="signal peptide" evidence="15">
    <location>
        <begin position="1"/>
        <end position="22"/>
    </location>
</feature>
<keyword evidence="7" id="KW-0176">Collagen</keyword>
<keyword evidence="4 15" id="KW-0732">Signal</keyword>
<comment type="similarity">
    <text evidence="10">Belongs to the fibril-associated collagens with interrupted helices (FACIT) family.</text>
</comment>
<dbReference type="SMART" id="SM00210">
    <property type="entry name" value="TSPN"/>
    <property type="match status" value="1"/>
</dbReference>
<dbReference type="InterPro" id="IPR048287">
    <property type="entry name" value="TSPN-like_N"/>
</dbReference>
<keyword evidence="5" id="KW-0677">Repeat</keyword>
<dbReference type="AlphaFoldDB" id="A0AAV6G0X9"/>
<evidence type="ECO:0000256" key="2">
    <source>
        <dbReference type="ARBA" id="ARBA00022525"/>
    </source>
</evidence>
<keyword evidence="8" id="KW-0325">Glycoprotein</keyword>
<comment type="function">
    <text evidence="11">Involved in mediating cell attachment and inducing integrin-mediated cellular reactions, such as cell spreading and alterations in cell morphology.</text>
</comment>
<evidence type="ECO:0000256" key="8">
    <source>
        <dbReference type="ARBA" id="ARBA00023180"/>
    </source>
</evidence>
<keyword evidence="9" id="KW-0379">Hydroxylation</keyword>
<evidence type="ECO:0000256" key="14">
    <source>
        <dbReference type="SAM" id="MobiDB-lite"/>
    </source>
</evidence>
<evidence type="ECO:0000256" key="7">
    <source>
        <dbReference type="ARBA" id="ARBA00023119"/>
    </source>
</evidence>
<dbReference type="InterPro" id="IPR008160">
    <property type="entry name" value="Collagen"/>
</dbReference>
<feature type="compositionally biased region" description="Low complexity" evidence="14">
    <location>
        <begin position="289"/>
        <end position="298"/>
    </location>
</feature>
<feature type="compositionally biased region" description="Basic and acidic residues" evidence="14">
    <location>
        <begin position="593"/>
        <end position="607"/>
    </location>
</feature>
<evidence type="ECO:0000256" key="12">
    <source>
        <dbReference type="ARBA" id="ARBA00063879"/>
    </source>
</evidence>
<feature type="compositionally biased region" description="Basic and acidic residues" evidence="14">
    <location>
        <begin position="530"/>
        <end position="544"/>
    </location>
</feature>
<keyword evidence="6" id="KW-0130">Cell adhesion</keyword>
<feature type="compositionally biased region" description="Basic and acidic residues" evidence="14">
    <location>
        <begin position="301"/>
        <end position="310"/>
    </location>
</feature>
<gene>
    <name evidence="17" type="ORF">AALO_G00238410</name>
</gene>
<evidence type="ECO:0000313" key="18">
    <source>
        <dbReference type="Proteomes" id="UP000823561"/>
    </source>
</evidence>
<evidence type="ECO:0000256" key="9">
    <source>
        <dbReference type="ARBA" id="ARBA00023278"/>
    </source>
</evidence>
<dbReference type="Pfam" id="PF01391">
    <property type="entry name" value="Collagen"/>
    <property type="match status" value="3"/>
</dbReference>
<accession>A0AAV6G0X9</accession>
<evidence type="ECO:0000259" key="16">
    <source>
        <dbReference type="SMART" id="SM00210"/>
    </source>
</evidence>
<dbReference type="Proteomes" id="UP000823561">
    <property type="component" value="Chromosome 18"/>
</dbReference>
<feature type="compositionally biased region" description="Low complexity" evidence="14">
    <location>
        <begin position="559"/>
        <end position="592"/>
    </location>
</feature>
<proteinExistence type="inferred from homology"/>
<evidence type="ECO:0000256" key="15">
    <source>
        <dbReference type="SAM" id="SignalP"/>
    </source>
</evidence>
<dbReference type="InterPro" id="IPR013320">
    <property type="entry name" value="ConA-like_dom_sf"/>
</dbReference>